<name>J1K3T6_9HYPH</name>
<organism evidence="1 2">
    <name type="scientific">Bartonella melophagi K-2C</name>
    <dbReference type="NCBI Taxonomy" id="1094557"/>
    <lineage>
        <taxon>Bacteria</taxon>
        <taxon>Pseudomonadati</taxon>
        <taxon>Pseudomonadota</taxon>
        <taxon>Alphaproteobacteria</taxon>
        <taxon>Hyphomicrobiales</taxon>
        <taxon>Bartonellaceae</taxon>
        <taxon>Bartonella</taxon>
    </lineage>
</organism>
<keyword evidence="2" id="KW-1185">Reference proteome</keyword>
<accession>J1K3T6</accession>
<comment type="caution">
    <text evidence="1">The sequence shown here is derived from an EMBL/GenBank/DDBJ whole genome shotgun (WGS) entry which is preliminary data.</text>
</comment>
<proteinExistence type="predicted"/>
<evidence type="ECO:0000313" key="2">
    <source>
        <dbReference type="Proteomes" id="UP000009017"/>
    </source>
</evidence>
<dbReference type="Proteomes" id="UP000009017">
    <property type="component" value="Unassembled WGS sequence"/>
</dbReference>
<evidence type="ECO:0000313" key="1">
    <source>
        <dbReference type="EMBL" id="EJF91815.1"/>
    </source>
</evidence>
<dbReference type="AlphaFoldDB" id="J1K3T6"/>
<dbReference type="EMBL" id="AIMA01000003">
    <property type="protein sequence ID" value="EJF91815.1"/>
    <property type="molecule type" value="Genomic_DNA"/>
</dbReference>
<sequence>MVHIKVKMVDRYKVEQVKSCNKDVVNFLYDTKILRAFSDIVAKFMKI</sequence>
<protein>
    <submittedName>
        <fullName evidence="1">Uncharacterized protein</fullName>
    </submittedName>
</protein>
<dbReference type="HOGENOM" id="CLU_3165054_0_0_5"/>
<reference evidence="1 2" key="1">
    <citation type="submission" date="2012-03" db="EMBL/GenBank/DDBJ databases">
        <title>The Genome Sequence of Bartonella melophagi K-2C.</title>
        <authorList>
            <consortium name="The Broad Institute Genome Sequencing Platform"/>
            <consortium name="The Broad Institute Genome Sequencing Center for Infectious Disease"/>
            <person name="Feldgarden M."/>
            <person name="Kirby J."/>
            <person name="Kosoy M."/>
            <person name="Birtles R."/>
            <person name="Probert W.S."/>
            <person name="Chiaraviglio L."/>
            <person name="Young S.K."/>
            <person name="Zeng Q."/>
            <person name="Gargeya S."/>
            <person name="Fitzgerald M."/>
            <person name="Haas B."/>
            <person name="Abouelleil A."/>
            <person name="Alvarado L."/>
            <person name="Arachchi H.M."/>
            <person name="Berlin A."/>
            <person name="Chapman S.B."/>
            <person name="Gearin G."/>
            <person name="Goldberg J."/>
            <person name="Griggs A."/>
            <person name="Gujja S."/>
            <person name="Hansen M."/>
            <person name="Heiman D."/>
            <person name="Howarth C."/>
            <person name="Larimer J."/>
            <person name="Lui A."/>
            <person name="MacDonald P.J.P."/>
            <person name="McCowen C."/>
            <person name="Montmayeur A."/>
            <person name="Murphy C."/>
            <person name="Neiman D."/>
            <person name="Pearson M."/>
            <person name="Priest M."/>
            <person name="Roberts A."/>
            <person name="Saif S."/>
            <person name="Shea T."/>
            <person name="Sisk P."/>
            <person name="Stolte C."/>
            <person name="Sykes S."/>
            <person name="Wortman J."/>
            <person name="Nusbaum C."/>
            <person name="Birren B."/>
        </authorList>
    </citation>
    <scope>NUCLEOTIDE SEQUENCE [LARGE SCALE GENOMIC DNA]</scope>
    <source>
        <strain evidence="1 2">K-2C</strain>
    </source>
</reference>
<gene>
    <name evidence="1" type="ORF">ME3_00038</name>
</gene>